<dbReference type="GO" id="GO:0016878">
    <property type="term" value="F:acid-thiol ligase activity"/>
    <property type="evidence" value="ECO:0007669"/>
    <property type="project" value="UniProtKB-ARBA"/>
</dbReference>
<evidence type="ECO:0000313" key="4">
    <source>
        <dbReference type="Proteomes" id="UP000628710"/>
    </source>
</evidence>
<feature type="domain" description="AMP-binding enzyme C-terminal" evidence="2">
    <location>
        <begin position="463"/>
        <end position="538"/>
    </location>
</feature>
<keyword evidence="4" id="KW-1185">Reference proteome</keyword>
<dbReference type="RefSeq" id="WP_199466763.1">
    <property type="nucleotide sequence ID" value="NZ_JAEMNX010000002.1"/>
</dbReference>
<accession>A0A934JQK9</accession>
<dbReference type="InterPro" id="IPR025110">
    <property type="entry name" value="AMP-bd_C"/>
</dbReference>
<dbReference type="PANTHER" id="PTHR43767">
    <property type="entry name" value="LONG-CHAIN-FATTY-ACID--COA LIGASE"/>
    <property type="match status" value="1"/>
</dbReference>
<dbReference type="InterPro" id="IPR045851">
    <property type="entry name" value="AMP-bd_C_sf"/>
</dbReference>
<dbReference type="InterPro" id="IPR000873">
    <property type="entry name" value="AMP-dep_synth/lig_dom"/>
</dbReference>
<dbReference type="Proteomes" id="UP000628710">
    <property type="component" value="Unassembled WGS sequence"/>
</dbReference>
<feature type="domain" description="AMP-dependent synthetase/ligase" evidence="1">
    <location>
        <begin position="30"/>
        <end position="409"/>
    </location>
</feature>
<dbReference type="Pfam" id="PF13193">
    <property type="entry name" value="AMP-binding_C"/>
    <property type="match status" value="1"/>
</dbReference>
<dbReference type="SUPFAM" id="SSF56801">
    <property type="entry name" value="Acetyl-CoA synthetase-like"/>
    <property type="match status" value="1"/>
</dbReference>
<evidence type="ECO:0000259" key="1">
    <source>
        <dbReference type="Pfam" id="PF00501"/>
    </source>
</evidence>
<dbReference type="InterPro" id="IPR042099">
    <property type="entry name" value="ANL_N_sf"/>
</dbReference>
<gene>
    <name evidence="3" type="ORF">I8J31_02675</name>
</gene>
<proteinExistence type="predicted"/>
<organism evidence="3 4">
    <name type="scientific">Marinomonas transparens</name>
    <dbReference type="NCBI Taxonomy" id="2795388"/>
    <lineage>
        <taxon>Bacteria</taxon>
        <taxon>Pseudomonadati</taxon>
        <taxon>Pseudomonadota</taxon>
        <taxon>Gammaproteobacteria</taxon>
        <taxon>Oceanospirillales</taxon>
        <taxon>Oceanospirillaceae</taxon>
        <taxon>Marinomonas</taxon>
    </lineage>
</organism>
<evidence type="ECO:0000313" key="3">
    <source>
        <dbReference type="EMBL" id="MBJ7536582.1"/>
    </source>
</evidence>
<dbReference type="Gene3D" id="3.30.300.30">
    <property type="match status" value="1"/>
</dbReference>
<dbReference type="InterPro" id="IPR050237">
    <property type="entry name" value="ATP-dep_AMP-bd_enzyme"/>
</dbReference>
<name>A0A934JQK9_9GAMM</name>
<protein>
    <submittedName>
        <fullName evidence="3">AMP-binding protein</fullName>
    </submittedName>
</protein>
<dbReference type="Gene3D" id="3.40.50.12780">
    <property type="entry name" value="N-terminal domain of ligase-like"/>
    <property type="match status" value="1"/>
</dbReference>
<dbReference type="AlphaFoldDB" id="A0A934JQK9"/>
<dbReference type="EMBL" id="JAEMNX010000002">
    <property type="protein sequence ID" value="MBJ7536582.1"/>
    <property type="molecule type" value="Genomic_DNA"/>
</dbReference>
<dbReference type="PANTHER" id="PTHR43767:SF1">
    <property type="entry name" value="NONRIBOSOMAL PEPTIDE SYNTHASE PES1 (EUROFUNG)-RELATED"/>
    <property type="match status" value="1"/>
</dbReference>
<comment type="caution">
    <text evidence="3">The sequence shown here is derived from an EMBL/GenBank/DDBJ whole genome shotgun (WGS) entry which is preliminary data.</text>
</comment>
<dbReference type="Pfam" id="PF00501">
    <property type="entry name" value="AMP-binding"/>
    <property type="match status" value="1"/>
</dbReference>
<sequence length="556" mass="60650">MSHLHFKHWPASVPKELPPATQTFDDNLRNTSSRYPDKAALIFYGAVTTYAELDAKVTAIAGYLQSICGVTKGNRVGVYMQNSPQYVAAFYGIIRAGGVVVPINAMHQSEELSYICQDANIRTLFCAQGLVDNLSVLLASDTLDHVIAAHYGAELPSSPSVDLPPMVKAPFNENLPKPIIDWNYVISANQPLTPIELSVTDPLAIPYTSGSTGKGKGCLHTHLSAQHALSSIIHWFSYNGNEVHLGATPMFHIVGLQGIMNVSIATGATNVIMSRWDRKAAAYLIKQYQVTTWCTVPTAVIDLLNTPELTADNLASLSCIYGGGSAMPNAIAERLNTLTGLTFIEVYGMTETMGPVTHNPLDNPKAGSVGIPVMNTDVQLFDPDTKQPVALGEVGEIIVQGPQVMLSYWQNPNADDDAFITVDNKKYLRTGDLALMDEQGYIRIVDRLKRMINASGYKVWPAEVEAHLYHHPAIEEVCVIGSKDDYRGENVKAIAVLKPNTQLDSKALSTWAQEHMAAYKIPRILEVVDTLPKSAAGKVLWQTLQANENAKHNTLS</sequence>
<evidence type="ECO:0000259" key="2">
    <source>
        <dbReference type="Pfam" id="PF13193"/>
    </source>
</evidence>
<reference evidence="3" key="1">
    <citation type="submission" date="2020-12" db="EMBL/GenBank/DDBJ databases">
        <title>Marinomonas arctica sp. nov., a psychrotolerant bacterium isolated from the Arctic.</title>
        <authorList>
            <person name="Zhang Y."/>
        </authorList>
    </citation>
    <scope>NUCLEOTIDE SEQUENCE</scope>
    <source>
        <strain evidence="3">C1424</strain>
    </source>
</reference>